<accession>A0A089Q9W5</accession>
<dbReference type="Pfam" id="PF16929">
    <property type="entry name" value="Asp2"/>
    <property type="match status" value="1"/>
</dbReference>
<proteinExistence type="predicted"/>
<dbReference type="AlphaFoldDB" id="A0A089Q9W5"/>
<dbReference type="NCBIfam" id="TIGR03712">
    <property type="entry name" value="acc_sec_asp2"/>
    <property type="match status" value="1"/>
</dbReference>
<dbReference type="InterPro" id="IPR022267">
    <property type="entry name" value="Asp2"/>
</dbReference>
<name>A0A089Q9W5_9LACO</name>
<evidence type="ECO:0000313" key="2">
    <source>
        <dbReference type="EMBL" id="WII28626.1"/>
    </source>
</evidence>
<sequence>MSKITMVQVGKDNLAEKYSIPEDINWLVLEPENLAEKVAQLNSEEKKRRRRLGFNMVLVTDMDEETDLMALDNFVAAHTVFYASTVESYTEDQEQFFKKKLARSILPENMDEFMSNLEFKFFGGQYGDNAAVKPHRYMINPGYKGEYKIEGQKYLILDDDFGDEYYPIISNTYNVDTIKDRKLEFWLEYIKDPGIEIKLEFSRPANGYLGLDLDTWSVTSDNLNKPIVIDGKNAETQFSINISIKGKGKIKLGSVHQRHSRINQGFFLNGGQRIVDENRDELFYLFDPGDMKPPLNVYFSGYKRAEGFEGYFMLKRMKSPFILVTDTRLEGGSFYLGSKTLEDGLTKAIKEKLDWLGFSNEQLVLSGLSMGTFGAMYYGLSLEPYAIILGKPLLGVGDIALNGRLHRPNVFDTALDVMLARTGENSKEAAKELNEVFWDKFAKSSLKNTKIYTSYMKEDDYDPNAFYNLTHKAKKIEKVIGHGYTGRHNDNSPAIGRWFLTEYNHVLNEIRNGEMNGL</sequence>
<organism evidence="1 3">
    <name type="scientific">Ligilactobacillus salivarius</name>
    <dbReference type="NCBI Taxonomy" id="1624"/>
    <lineage>
        <taxon>Bacteria</taxon>
        <taxon>Bacillati</taxon>
        <taxon>Bacillota</taxon>
        <taxon>Bacilli</taxon>
        <taxon>Lactobacillales</taxon>
        <taxon>Lactobacillaceae</taxon>
        <taxon>Ligilactobacillus</taxon>
    </lineage>
</organism>
<dbReference type="Proteomes" id="UP001231316">
    <property type="component" value="Chromosome"/>
</dbReference>
<evidence type="ECO:0000313" key="3">
    <source>
        <dbReference type="Proteomes" id="UP000029488"/>
    </source>
</evidence>
<dbReference type="GO" id="GO:0015031">
    <property type="term" value="P:protein transport"/>
    <property type="evidence" value="ECO:0007669"/>
    <property type="project" value="InterPro"/>
</dbReference>
<evidence type="ECO:0000313" key="1">
    <source>
        <dbReference type="EMBL" id="AIR09829.1"/>
    </source>
</evidence>
<reference evidence="2" key="2">
    <citation type="submission" date="2023-04" db="EMBL/GenBank/DDBJ databases">
        <title>Four porcine-derived lactic acid bacteria strains analyses and their evaluation as potential probiotics based on genomics.</title>
        <authorList>
            <person name="Niu D."/>
        </authorList>
    </citation>
    <scope>NUCLEOTIDE SEQUENCE</scope>
    <source>
        <strain evidence="2">ZSA5</strain>
    </source>
</reference>
<dbReference type="EMBL" id="CP123971">
    <property type="protein sequence ID" value="WII28626.1"/>
    <property type="molecule type" value="Genomic_DNA"/>
</dbReference>
<gene>
    <name evidence="2" type="primary">asp2</name>
    <name evidence="1" type="ORF">LSJ_0059</name>
    <name evidence="2" type="ORF">QFE45_00290</name>
</gene>
<protein>
    <submittedName>
        <fullName evidence="2">Accessory Sec system protein Asp2</fullName>
    </submittedName>
    <submittedName>
        <fullName evidence="1">Accessory secretory protein Asp2</fullName>
    </submittedName>
</protein>
<dbReference type="RefSeq" id="WP_034982779.1">
    <property type="nucleotide sequence ID" value="NZ_CP007646.1"/>
</dbReference>
<reference evidence="1 3" key="1">
    <citation type="journal article" date="2014" name="BMC Genomics">
        <title>Unusual genome complexity in Lactobacillus salivarius JCM1046.</title>
        <authorList>
            <person name="Raftis E.J."/>
            <person name="Forde B.M."/>
            <person name="Claesson M.J."/>
            <person name="O'Toole P.W."/>
        </authorList>
    </citation>
    <scope>NUCLEOTIDE SEQUENCE [LARGE SCALE GENOMIC DNA]</scope>
    <source>
        <strain evidence="1 3">JCM1046</strain>
    </source>
</reference>
<dbReference type="EMBL" id="CP007646">
    <property type="protein sequence ID" value="AIR09829.1"/>
    <property type="molecule type" value="Genomic_DNA"/>
</dbReference>
<dbReference type="KEGG" id="lsj:LSJ_0059"/>
<dbReference type="Proteomes" id="UP000029488">
    <property type="component" value="Chromosome"/>
</dbReference>
<dbReference type="SUPFAM" id="SSF53474">
    <property type="entry name" value="alpha/beta-Hydrolases"/>
    <property type="match status" value="1"/>
</dbReference>
<dbReference type="InterPro" id="IPR029058">
    <property type="entry name" value="AB_hydrolase_fold"/>
</dbReference>
<dbReference type="ESTHER" id="9laco-a0a089q9w5">
    <property type="family name" value="Asp2"/>
</dbReference>